<dbReference type="InterPro" id="IPR012970">
    <property type="entry name" value="Lyase_8_alpha_N"/>
</dbReference>
<dbReference type="Gene3D" id="2.60.220.10">
    <property type="entry name" value="Polysaccharide lyase family 8-like, C-terminal"/>
    <property type="match status" value="1"/>
</dbReference>
<protein>
    <submittedName>
        <fullName evidence="9">Polysaccharide lyase family 8 protein</fullName>
    </submittedName>
</protein>
<dbReference type="GO" id="GO:0005576">
    <property type="term" value="C:extracellular region"/>
    <property type="evidence" value="ECO:0007669"/>
    <property type="project" value="InterPro"/>
</dbReference>
<keyword evidence="3 9" id="KW-0456">Lyase</keyword>
<dbReference type="InterPro" id="IPR004103">
    <property type="entry name" value="Lyase_8_C"/>
</dbReference>
<gene>
    <name evidence="9" type="ORF">BD310DRAFT_931645</name>
</gene>
<dbReference type="InterPro" id="IPR011071">
    <property type="entry name" value="Lyase_8-like_C"/>
</dbReference>
<evidence type="ECO:0000259" key="7">
    <source>
        <dbReference type="Pfam" id="PF02884"/>
    </source>
</evidence>
<evidence type="ECO:0000256" key="5">
    <source>
        <dbReference type="SAM" id="SignalP"/>
    </source>
</evidence>
<dbReference type="Proteomes" id="UP000292082">
    <property type="component" value="Unassembled WGS sequence"/>
</dbReference>
<evidence type="ECO:0000256" key="4">
    <source>
        <dbReference type="SAM" id="MobiDB-lite"/>
    </source>
</evidence>
<feature type="domain" description="Polysaccharide lyase family 8 C-terminal" evidence="7">
    <location>
        <begin position="760"/>
        <end position="831"/>
    </location>
</feature>
<evidence type="ECO:0000313" key="10">
    <source>
        <dbReference type="Proteomes" id="UP000292082"/>
    </source>
</evidence>
<dbReference type="Pfam" id="PF02278">
    <property type="entry name" value="Lyase_8"/>
    <property type="match status" value="1"/>
</dbReference>
<dbReference type="EMBL" id="ML145153">
    <property type="protein sequence ID" value="TBU56311.1"/>
    <property type="molecule type" value="Genomic_DNA"/>
</dbReference>
<evidence type="ECO:0000313" key="9">
    <source>
        <dbReference type="EMBL" id="TBU56311.1"/>
    </source>
</evidence>
<evidence type="ECO:0000256" key="1">
    <source>
        <dbReference type="ARBA" id="ARBA00006699"/>
    </source>
</evidence>
<dbReference type="Gene3D" id="1.50.10.100">
    <property type="entry name" value="Chondroitin AC/alginate lyase"/>
    <property type="match status" value="1"/>
</dbReference>
<feature type="region of interest" description="Disordered" evidence="4">
    <location>
        <begin position="107"/>
        <end position="126"/>
    </location>
</feature>
<keyword evidence="10" id="KW-1185">Reference proteome</keyword>
<feature type="chain" id="PRO_5044333021" evidence="5">
    <location>
        <begin position="31"/>
        <end position="873"/>
    </location>
</feature>
<dbReference type="InterPro" id="IPR003159">
    <property type="entry name" value="Lyase_8_central_dom"/>
</dbReference>
<feature type="domain" description="Polysaccharide lyase 8 N-terminal alpha-helical" evidence="8">
    <location>
        <begin position="158"/>
        <end position="400"/>
    </location>
</feature>
<dbReference type="GO" id="GO:0030246">
    <property type="term" value="F:carbohydrate binding"/>
    <property type="evidence" value="ECO:0007669"/>
    <property type="project" value="InterPro"/>
</dbReference>
<dbReference type="PANTHER" id="PTHR38481">
    <property type="entry name" value="HYALURONATE LYASE"/>
    <property type="match status" value="1"/>
</dbReference>
<dbReference type="GO" id="GO:0005975">
    <property type="term" value="P:carbohydrate metabolic process"/>
    <property type="evidence" value="ECO:0007669"/>
    <property type="project" value="InterPro"/>
</dbReference>
<dbReference type="SUPFAM" id="SSF48230">
    <property type="entry name" value="Chondroitin AC/alginate lyase"/>
    <property type="match status" value="1"/>
</dbReference>
<evidence type="ECO:0000259" key="6">
    <source>
        <dbReference type="Pfam" id="PF02278"/>
    </source>
</evidence>
<dbReference type="AlphaFoldDB" id="A0A4Q9PPQ1"/>
<dbReference type="InterPro" id="IPR014718">
    <property type="entry name" value="GH-type_carb-bd"/>
</dbReference>
<dbReference type="GO" id="GO:0016837">
    <property type="term" value="F:carbon-oxygen lyase activity, acting on polysaccharides"/>
    <property type="evidence" value="ECO:0007669"/>
    <property type="project" value="UniProtKB-ARBA"/>
</dbReference>
<dbReference type="PANTHER" id="PTHR38481:SF1">
    <property type="entry name" value="HYALURONATE LYASE"/>
    <property type="match status" value="1"/>
</dbReference>
<comment type="similarity">
    <text evidence="1">Belongs to the polysaccharide lyase 8 family.</text>
</comment>
<organism evidence="9 10">
    <name type="scientific">Dichomitus squalens</name>
    <dbReference type="NCBI Taxonomy" id="114155"/>
    <lineage>
        <taxon>Eukaryota</taxon>
        <taxon>Fungi</taxon>
        <taxon>Dikarya</taxon>
        <taxon>Basidiomycota</taxon>
        <taxon>Agaricomycotina</taxon>
        <taxon>Agaricomycetes</taxon>
        <taxon>Polyporales</taxon>
        <taxon>Polyporaceae</taxon>
        <taxon>Dichomitus</taxon>
    </lineage>
</organism>
<evidence type="ECO:0000256" key="3">
    <source>
        <dbReference type="ARBA" id="ARBA00023239"/>
    </source>
</evidence>
<keyword evidence="2 5" id="KW-0732">Signal</keyword>
<dbReference type="SUPFAM" id="SSF74650">
    <property type="entry name" value="Galactose mutarotase-like"/>
    <property type="match status" value="1"/>
</dbReference>
<feature type="compositionally biased region" description="Low complexity" evidence="4">
    <location>
        <begin position="107"/>
        <end position="119"/>
    </location>
</feature>
<dbReference type="SUPFAM" id="SSF49863">
    <property type="entry name" value="Hyaluronate lyase-like, C-terminal domain"/>
    <property type="match status" value="1"/>
</dbReference>
<dbReference type="InterPro" id="IPR038970">
    <property type="entry name" value="Lyase_8"/>
</dbReference>
<feature type="domain" description="Polysaccharide lyase family 8 central" evidence="6">
    <location>
        <begin position="491"/>
        <end position="742"/>
    </location>
</feature>
<sequence length="873" mass="93151">MESTGIPLQRMLAVAVGVVLLLCHLQEGYGAVAAAGTSQSGLSISIRGISSSVPFSTSHARAATSAASSSLLTTSLTVSAVSSSASYSASTVFPSIHIHSTATSRSASATVSSGPSGPTQSLDPGTASDIATVLDRRLSIIIEAVGSAANLSTWLSTLGADGKWPESEIDYTTGCTARRANWPAEDHWTRISIMAAAWHGGLADASNYKNDSSLLDAISRAMDYWFVNDFTNPSCLDQGGLSTCPCGTPGFWNTNWFSNIIGIPELVGESCNLLGAANLTPTQLSNCSNILDRAFGTFGRSVNGLGFLTGANTLDVAKIGIDSGLLTNNATLVTAGYLRIHREVVVQNATRADGIRADGSFGQHGGIIYNGNYGKDYTNDVLALEIAAAGTQFSAQNANTSSQAAFETLLGGDLWMVYRNVITGVQHWDFSVLPRFITFPVSDNQATASLKINISQIQELGNLWDSESIQSVYNSLAVNSWTANSGDIIGNRMFYDNDYMVQRGRGYVSTLRMYSARTSNTECVNSQNPFGFHLSDGTLYTYLQGDEYEDIAAAWDWNLIPGTTLDYNATPLSCNFTEWNGTQAFVGGVSDGSVGAAAMQYTNPYTGSLSFQKAWFFLDDDVQHIMISYAESNSSSANPVISVLDQKRLNGNVYVNGRALRQGGNFSYVESLWHDGVGYTFDHGLLDGRSDLAVDFGARSGDWAAIGVSTAGNITVDLFSAWINHGSGNRLDVPIVYTAYPATTFKTFERKRADTQLLSIRNDQSVSAVYDTKHRTAMIVFWDVLGGSITFVPGLLDAPITIQASANSAVIYKLDDGNVTVSDPSQTFSTLNLAIQVGLLGRRPKGWGSERTRTISFTLPGGGMAGSSVTKAL</sequence>
<dbReference type="Pfam" id="PF02884">
    <property type="entry name" value="Lyase_8_C"/>
    <property type="match status" value="1"/>
</dbReference>
<accession>A0A4Q9PPQ1</accession>
<dbReference type="InterPro" id="IPR008929">
    <property type="entry name" value="Chondroitin_lyas"/>
</dbReference>
<dbReference type="InterPro" id="IPR011013">
    <property type="entry name" value="Gal_mutarotase_sf_dom"/>
</dbReference>
<dbReference type="Gene3D" id="2.70.98.10">
    <property type="match status" value="1"/>
</dbReference>
<feature type="signal peptide" evidence="5">
    <location>
        <begin position="1"/>
        <end position="30"/>
    </location>
</feature>
<dbReference type="Pfam" id="PF08124">
    <property type="entry name" value="Lyase_8_N"/>
    <property type="match status" value="1"/>
</dbReference>
<name>A0A4Q9PPQ1_9APHY</name>
<reference evidence="9 10" key="1">
    <citation type="submission" date="2019-01" db="EMBL/GenBank/DDBJ databases">
        <title>Draft genome sequences of three monokaryotic isolates of the white-rot basidiomycete fungus Dichomitus squalens.</title>
        <authorList>
            <consortium name="DOE Joint Genome Institute"/>
            <person name="Lopez S.C."/>
            <person name="Andreopoulos B."/>
            <person name="Pangilinan J."/>
            <person name="Lipzen A."/>
            <person name="Riley R."/>
            <person name="Ahrendt S."/>
            <person name="Ng V."/>
            <person name="Barry K."/>
            <person name="Daum C."/>
            <person name="Grigoriev I.V."/>
            <person name="Hilden K.S."/>
            <person name="Makela M.R."/>
            <person name="de Vries R.P."/>
        </authorList>
    </citation>
    <scope>NUCLEOTIDE SEQUENCE [LARGE SCALE GENOMIC DNA]</scope>
    <source>
        <strain evidence="9 10">CBS 464.89</strain>
    </source>
</reference>
<evidence type="ECO:0000259" key="8">
    <source>
        <dbReference type="Pfam" id="PF08124"/>
    </source>
</evidence>
<evidence type="ECO:0000256" key="2">
    <source>
        <dbReference type="ARBA" id="ARBA00022729"/>
    </source>
</evidence>
<proteinExistence type="inferred from homology"/>